<name>A0A1N7FKP2_9EURY</name>
<keyword evidence="2" id="KW-1185">Reference proteome</keyword>
<accession>A0A1N7FKP2</accession>
<proteinExistence type="predicted"/>
<sequence>MCASQHPYDDHTSFVSLIIRTVIFGGDGLPVHSKRVLLLAAVYCGEPFVRLKRYWSLTVSTSLHVAESLQAVLNVGEVVVDVLAAVRL</sequence>
<dbReference type="EMBL" id="FTNR01000007">
    <property type="protein sequence ID" value="SIS00806.1"/>
    <property type="molecule type" value="Genomic_DNA"/>
</dbReference>
<dbReference type="AlphaFoldDB" id="A0A1N7FKP2"/>
<reference evidence="2" key="1">
    <citation type="submission" date="2017-01" db="EMBL/GenBank/DDBJ databases">
        <authorList>
            <person name="Varghese N."/>
            <person name="Submissions S."/>
        </authorList>
    </citation>
    <scope>NUCLEOTIDE SEQUENCE [LARGE SCALE GENOMIC DNA]</scope>
    <source>
        <strain evidence="2">type strain: HArc-</strain>
    </source>
</reference>
<protein>
    <submittedName>
        <fullName evidence="1">Uncharacterized protein</fullName>
    </submittedName>
</protein>
<evidence type="ECO:0000313" key="2">
    <source>
        <dbReference type="Proteomes" id="UP000185936"/>
    </source>
</evidence>
<organism evidence="1 2">
    <name type="scientific">Natronorubrum thiooxidans</name>
    <dbReference type="NCBI Taxonomy" id="308853"/>
    <lineage>
        <taxon>Archaea</taxon>
        <taxon>Methanobacteriati</taxon>
        <taxon>Methanobacteriota</taxon>
        <taxon>Stenosarchaea group</taxon>
        <taxon>Halobacteria</taxon>
        <taxon>Halobacteriales</taxon>
        <taxon>Natrialbaceae</taxon>
        <taxon>Natronorubrum</taxon>
    </lineage>
</organism>
<dbReference type="Proteomes" id="UP000185936">
    <property type="component" value="Unassembled WGS sequence"/>
</dbReference>
<evidence type="ECO:0000313" key="1">
    <source>
        <dbReference type="EMBL" id="SIS00806.1"/>
    </source>
</evidence>
<gene>
    <name evidence="1" type="ORF">SAMN05421752_10771</name>
</gene>